<evidence type="ECO:0000256" key="1">
    <source>
        <dbReference type="SAM" id="SignalP"/>
    </source>
</evidence>
<dbReference type="STRING" id="398580.Dshi_0410"/>
<dbReference type="KEGG" id="dsh:Dshi_0410"/>
<dbReference type="Proteomes" id="UP000006833">
    <property type="component" value="Chromosome"/>
</dbReference>
<name>A8LN15_DINSH</name>
<organism evidence="2 3">
    <name type="scientific">Dinoroseobacter shibae (strain DSM 16493 / NCIMB 14021 / DFL 12)</name>
    <dbReference type="NCBI Taxonomy" id="398580"/>
    <lineage>
        <taxon>Bacteria</taxon>
        <taxon>Pseudomonadati</taxon>
        <taxon>Pseudomonadota</taxon>
        <taxon>Alphaproteobacteria</taxon>
        <taxon>Rhodobacterales</taxon>
        <taxon>Roseobacteraceae</taxon>
        <taxon>Dinoroseobacter</taxon>
    </lineage>
</organism>
<gene>
    <name evidence="2" type="ordered locus">Dshi_0410</name>
</gene>
<evidence type="ECO:0000313" key="3">
    <source>
        <dbReference type="Proteomes" id="UP000006833"/>
    </source>
</evidence>
<sequence>MVTRTRRHILGLFGATLCSASCAPAIVSRDPNDPFEGGIGGTGIVGTLTGFGSLRINGLRVRRDGRTRYRTPYGITTGEILAPGHVLTIAAMRDASGILAREVSVDFALVGVLREDAGRLSVNGVPLMDPVAARGDGAPGTRVAVSGLWTAQGLRPSRIDPAPTGTQDLIAGTVGRSPDGTGTIGGLPISSAATPPASGAYATAFGRANTERFLAERVHSGRFARLSNLRLLSVEGYLEPAPSAPGLRIAGLGHNFATDVRAAAIGDRRALYFGRYTGRFAAARGYLLPEDATARARLLRNGIQAEFPGPVLDL</sequence>
<accession>A8LN15</accession>
<evidence type="ECO:0000313" key="2">
    <source>
        <dbReference type="EMBL" id="ABV92159.1"/>
    </source>
</evidence>
<feature type="signal peptide" evidence="1">
    <location>
        <begin position="1"/>
        <end position="23"/>
    </location>
</feature>
<keyword evidence="1" id="KW-0732">Signal</keyword>
<keyword evidence="3" id="KW-1185">Reference proteome</keyword>
<dbReference type="EMBL" id="CP000830">
    <property type="protein sequence ID" value="ABV92159.1"/>
    <property type="molecule type" value="Genomic_DNA"/>
</dbReference>
<proteinExistence type="predicted"/>
<dbReference type="HOGENOM" id="CLU_884905_0_0_5"/>
<protein>
    <submittedName>
        <fullName evidence="2">Uncharacterized protein</fullName>
    </submittedName>
</protein>
<dbReference type="AlphaFoldDB" id="A8LN15"/>
<reference evidence="3" key="1">
    <citation type="journal article" date="2010" name="ISME J.">
        <title>The complete genome sequence of the algal symbiont Dinoroseobacter shibae: a hitchhiker's guide to life in the sea.</title>
        <authorList>
            <person name="Wagner-Dobler I."/>
            <person name="Ballhausen B."/>
            <person name="Berger M."/>
            <person name="Brinkhoff T."/>
            <person name="Buchholz I."/>
            <person name="Bunk B."/>
            <person name="Cypionka H."/>
            <person name="Daniel R."/>
            <person name="Drepper T."/>
            <person name="Gerdts G."/>
            <person name="Hahnke S."/>
            <person name="Han C."/>
            <person name="Jahn D."/>
            <person name="Kalhoefer D."/>
            <person name="Kiss H."/>
            <person name="Klenk H.P."/>
            <person name="Kyrpides N."/>
            <person name="Liebl W."/>
            <person name="Liesegang H."/>
            <person name="Meincke L."/>
            <person name="Pati A."/>
            <person name="Petersen J."/>
            <person name="Piekarski T."/>
            <person name="Pommerenke C."/>
            <person name="Pradella S."/>
            <person name="Pukall R."/>
            <person name="Rabus R."/>
            <person name="Stackebrandt E."/>
            <person name="Thole S."/>
            <person name="Thompson L."/>
            <person name="Tielen P."/>
            <person name="Tomasch J."/>
            <person name="von Jan M."/>
            <person name="Wanphrut N."/>
            <person name="Wichels A."/>
            <person name="Zech H."/>
            <person name="Simon M."/>
        </authorList>
    </citation>
    <scope>NUCLEOTIDE SEQUENCE [LARGE SCALE GENOMIC DNA]</scope>
    <source>
        <strain evidence="3">DSM 16493 / NCIMB 14021 / DFL 12</strain>
    </source>
</reference>
<feature type="chain" id="PRO_5002726055" evidence="1">
    <location>
        <begin position="24"/>
        <end position="314"/>
    </location>
</feature>
<dbReference type="eggNOG" id="ENOG502ZC7N">
    <property type="taxonomic scope" value="Bacteria"/>
</dbReference>